<proteinExistence type="predicted"/>
<dbReference type="PROSITE" id="PS50041">
    <property type="entry name" value="C_TYPE_LECTIN_2"/>
    <property type="match status" value="1"/>
</dbReference>
<evidence type="ECO:0000313" key="5">
    <source>
        <dbReference type="Proteomes" id="UP000694395"/>
    </source>
</evidence>
<keyword evidence="5" id="KW-1185">Reference proteome</keyword>
<reference evidence="4" key="1">
    <citation type="submission" date="2020-07" db="EMBL/GenBank/DDBJ databases">
        <title>A long reads based de novo assembly of the rainbow trout Arlee double haploid line genome.</title>
        <authorList>
            <person name="Gao G."/>
            <person name="Palti Y."/>
        </authorList>
    </citation>
    <scope>NUCLEOTIDE SEQUENCE [LARGE SCALE GENOMIC DNA]</scope>
</reference>
<dbReference type="SUPFAM" id="SSF56436">
    <property type="entry name" value="C-type lectin-like"/>
    <property type="match status" value="1"/>
</dbReference>
<feature type="domain" description="C-type lectin" evidence="3">
    <location>
        <begin position="156"/>
        <end position="287"/>
    </location>
</feature>
<name>A0A8K9XL90_ONCMY</name>
<dbReference type="GO" id="GO:0005886">
    <property type="term" value="C:plasma membrane"/>
    <property type="evidence" value="ECO:0007669"/>
    <property type="project" value="UniProtKB-SubCell"/>
</dbReference>
<dbReference type="InterPro" id="IPR050828">
    <property type="entry name" value="C-type_lectin/matrix_domain"/>
</dbReference>
<comment type="subcellular location">
    <subcellularLocation>
        <location evidence="1">Cell membrane</location>
        <topology evidence="1">Single-pass type II membrane protein</topology>
    </subcellularLocation>
</comment>
<dbReference type="Gene3D" id="3.10.100.10">
    <property type="entry name" value="Mannose-Binding Protein A, subunit A"/>
    <property type="match status" value="1"/>
</dbReference>
<reference evidence="4" key="2">
    <citation type="submission" date="2025-08" db="UniProtKB">
        <authorList>
            <consortium name="Ensembl"/>
        </authorList>
    </citation>
    <scope>IDENTIFICATION</scope>
</reference>
<evidence type="ECO:0000256" key="2">
    <source>
        <dbReference type="SAM" id="Phobius"/>
    </source>
</evidence>
<dbReference type="InterPro" id="IPR016186">
    <property type="entry name" value="C-type_lectin-like/link_sf"/>
</dbReference>
<protein>
    <recommendedName>
        <fullName evidence="3">C-type lectin domain-containing protein</fullName>
    </recommendedName>
</protein>
<feature type="transmembrane region" description="Helical" evidence="2">
    <location>
        <begin position="59"/>
        <end position="84"/>
    </location>
</feature>
<sequence>MSEGVYENSNGFKDDEPDAMKNTDIDGQLYANVRDFKPRPRDGVVASVHVQWWKRPSGVAAVCLGLLCVLLLAGIIGLAVYYGVSSHRDSTERDLLQASYSLLTKERDQLQTSYNNMTEEKYHLQTSYNSMTEERDQLQTRVRLSEEPCLAEWWKFGTSCYYVSSTMNTAGAGQKECRTMGGEFVVINSREEQIFINGFKKNVWIGIYKKDGIWQWVDSTPFTTTCTINSHCRTLAMVTRKSPPPVPPSDCRVPLTSTPDPEAFVQGPNKVNKCKHLLTGGWFHQVCGSLLLSENQITTVGSGQEESERRSLLIVSEGHNTQNRAKMKLLLGFFVSC</sequence>
<dbReference type="Pfam" id="PF00059">
    <property type="entry name" value="Lectin_C"/>
    <property type="match status" value="1"/>
</dbReference>
<dbReference type="PANTHER" id="PTHR45710:SF26">
    <property type="entry name" value="RH26557P"/>
    <property type="match status" value="1"/>
</dbReference>
<keyword evidence="2" id="KW-0812">Transmembrane</keyword>
<dbReference type="Gene3D" id="1.20.5.400">
    <property type="match status" value="1"/>
</dbReference>
<dbReference type="InterPro" id="IPR001304">
    <property type="entry name" value="C-type_lectin-like"/>
</dbReference>
<dbReference type="AlphaFoldDB" id="A0A8K9XL90"/>
<evidence type="ECO:0000313" key="4">
    <source>
        <dbReference type="Ensembl" id="ENSOMYP00000134154.1"/>
    </source>
</evidence>
<dbReference type="Proteomes" id="UP000694395">
    <property type="component" value="Chromosome 19"/>
</dbReference>
<dbReference type="Ensembl" id="ENSOMYT00000123280.1">
    <property type="protein sequence ID" value="ENSOMYP00000134154.1"/>
    <property type="gene ID" value="ENSOMYG00000049516.1"/>
</dbReference>
<evidence type="ECO:0000259" key="3">
    <source>
        <dbReference type="PROSITE" id="PS50041"/>
    </source>
</evidence>
<dbReference type="GeneTree" id="ENSGT00940000178339"/>
<evidence type="ECO:0000256" key="1">
    <source>
        <dbReference type="ARBA" id="ARBA00004401"/>
    </source>
</evidence>
<keyword evidence="2" id="KW-0472">Membrane</keyword>
<dbReference type="InterPro" id="IPR016187">
    <property type="entry name" value="CTDL_fold"/>
</dbReference>
<keyword evidence="2" id="KW-1133">Transmembrane helix</keyword>
<dbReference type="PANTHER" id="PTHR45710">
    <property type="entry name" value="C-TYPE LECTIN DOMAIN-CONTAINING PROTEIN 180"/>
    <property type="match status" value="1"/>
</dbReference>
<dbReference type="SMART" id="SM00034">
    <property type="entry name" value="CLECT"/>
    <property type="match status" value="1"/>
</dbReference>
<reference evidence="4" key="3">
    <citation type="submission" date="2025-09" db="UniProtKB">
        <authorList>
            <consortium name="Ensembl"/>
        </authorList>
    </citation>
    <scope>IDENTIFICATION</scope>
</reference>
<organism evidence="4 5">
    <name type="scientific">Oncorhynchus mykiss</name>
    <name type="common">Rainbow trout</name>
    <name type="synonym">Salmo gairdneri</name>
    <dbReference type="NCBI Taxonomy" id="8022"/>
    <lineage>
        <taxon>Eukaryota</taxon>
        <taxon>Metazoa</taxon>
        <taxon>Chordata</taxon>
        <taxon>Craniata</taxon>
        <taxon>Vertebrata</taxon>
        <taxon>Euteleostomi</taxon>
        <taxon>Actinopterygii</taxon>
        <taxon>Neopterygii</taxon>
        <taxon>Teleostei</taxon>
        <taxon>Protacanthopterygii</taxon>
        <taxon>Salmoniformes</taxon>
        <taxon>Salmonidae</taxon>
        <taxon>Salmoninae</taxon>
        <taxon>Oncorhynchus</taxon>
    </lineage>
</organism>
<accession>A0A8K9XL90</accession>